<dbReference type="EMBL" id="MLJW01000035">
    <property type="protein sequence ID" value="OIR07803.1"/>
    <property type="molecule type" value="Genomic_DNA"/>
</dbReference>
<evidence type="ECO:0000313" key="1">
    <source>
        <dbReference type="EMBL" id="OIR07803.1"/>
    </source>
</evidence>
<dbReference type="AlphaFoldDB" id="A0A1J5SIQ7"/>
<proteinExistence type="predicted"/>
<sequence>MSKKQDPLSRNHEAQMKLVALLFYIAEQKQKSLETVEQLFRRLMLPGKDRREPY</sequence>
<comment type="caution">
    <text evidence="1">The sequence shown here is derived from an EMBL/GenBank/DDBJ whole genome shotgun (WGS) entry which is preliminary data.</text>
</comment>
<gene>
    <name evidence="1" type="ORF">GALL_100850</name>
</gene>
<accession>A0A1J5SIQ7</accession>
<organism evidence="1">
    <name type="scientific">mine drainage metagenome</name>
    <dbReference type="NCBI Taxonomy" id="410659"/>
    <lineage>
        <taxon>unclassified sequences</taxon>
        <taxon>metagenomes</taxon>
        <taxon>ecological metagenomes</taxon>
    </lineage>
</organism>
<name>A0A1J5SIQ7_9ZZZZ</name>
<reference evidence="1" key="1">
    <citation type="submission" date="2016-10" db="EMBL/GenBank/DDBJ databases">
        <title>Sequence of Gallionella enrichment culture.</title>
        <authorList>
            <person name="Poehlein A."/>
            <person name="Muehling M."/>
            <person name="Daniel R."/>
        </authorList>
    </citation>
    <scope>NUCLEOTIDE SEQUENCE</scope>
</reference>
<protein>
    <submittedName>
        <fullName evidence="1">Uncharacterized protein</fullName>
    </submittedName>
</protein>